<dbReference type="Proteomes" id="UP001180087">
    <property type="component" value="Chromosome"/>
</dbReference>
<protein>
    <submittedName>
        <fullName evidence="2">TipC family immunity protein</fullName>
    </submittedName>
</protein>
<dbReference type="NCBIfam" id="NF033863">
    <property type="entry name" value="immun_TipC_fam"/>
    <property type="match status" value="1"/>
</dbReference>
<proteinExistence type="predicted"/>
<keyword evidence="1" id="KW-0472">Membrane</keyword>
<gene>
    <name evidence="2" type="ORF">QR721_03350</name>
</gene>
<keyword evidence="1" id="KW-0812">Transmembrane</keyword>
<keyword evidence="3" id="KW-1185">Reference proteome</keyword>
<feature type="transmembrane region" description="Helical" evidence="1">
    <location>
        <begin position="23"/>
        <end position="41"/>
    </location>
</feature>
<evidence type="ECO:0000256" key="1">
    <source>
        <dbReference type="SAM" id="Phobius"/>
    </source>
</evidence>
<name>A0ABY9KWL8_9BACI</name>
<reference evidence="2" key="1">
    <citation type="submission" date="2023-06" db="EMBL/GenBank/DDBJ databases">
        <title>A Treasure from Seagulls: Isolation and Description of Aciduricobacillus qingdaonensis gen. nov., sp. nov., a Rare Obligately Uric Acid-utilizing Member in the Family Bacillaceae.</title>
        <authorList>
            <person name="Liu W."/>
            <person name="Wang B."/>
        </authorList>
    </citation>
    <scope>NUCLEOTIDE SEQUENCE</scope>
    <source>
        <strain evidence="2">44XB</strain>
    </source>
</reference>
<keyword evidence="1" id="KW-1133">Transmembrane helix</keyword>
<dbReference type="RefSeq" id="WP_348029069.1">
    <property type="nucleotide sequence ID" value="NZ_CP129113.1"/>
</dbReference>
<dbReference type="EMBL" id="CP129113">
    <property type="protein sequence ID" value="WLV25281.1"/>
    <property type="molecule type" value="Genomic_DNA"/>
</dbReference>
<accession>A0ABY9KWL8</accession>
<sequence>MNVDFFSAETNTRTARTRFKKHIMLLATLFILLFLLFRIILSDAFVPKNVFDEMYTAEQKTMNKYTDDGFPNMENIQHWNRKSGMMLGNMAAEDYEETVLEKDEAIRFLFLFDKNRIHITYSKDLKMDVSLNIRYVYDQKSRKLNEYVSIYDENLEEFNTKNRNEIRRYLNRYNIKESKLKQIAHEVLYNRVLLDWFDAYDSKFSVEDLGNVKIEKDSFLK</sequence>
<evidence type="ECO:0000313" key="3">
    <source>
        <dbReference type="Proteomes" id="UP001180087"/>
    </source>
</evidence>
<dbReference type="InterPro" id="IPR048042">
    <property type="entry name" value="TipC-like"/>
</dbReference>
<organism evidence="2 3">
    <name type="scientific">Aciduricibacillus chroicocephali</name>
    <dbReference type="NCBI Taxonomy" id="3054939"/>
    <lineage>
        <taxon>Bacteria</taxon>
        <taxon>Bacillati</taxon>
        <taxon>Bacillota</taxon>
        <taxon>Bacilli</taxon>
        <taxon>Bacillales</taxon>
        <taxon>Bacillaceae</taxon>
        <taxon>Aciduricibacillus</taxon>
    </lineage>
</organism>
<evidence type="ECO:0000313" key="2">
    <source>
        <dbReference type="EMBL" id="WLV25281.1"/>
    </source>
</evidence>